<comment type="caution">
    <text evidence="1">The sequence shown here is derived from an EMBL/GenBank/DDBJ whole genome shotgun (WGS) entry which is preliminary data.</text>
</comment>
<gene>
    <name evidence="1" type="ORF">VNO77_27310</name>
</gene>
<dbReference type="EMBL" id="JAYMYQ010000006">
    <property type="protein sequence ID" value="KAK7323815.1"/>
    <property type="molecule type" value="Genomic_DNA"/>
</dbReference>
<proteinExistence type="predicted"/>
<sequence length="97" mass="11346">MHVGGERNPQEHKEFFYFFQLLFTSQNFLVKPFFIVLDLSQSPSPSPRIISLDSLSEAFPLLRLLEVLLKGTFFYVHQDARKEEMMRLVPVVLEEEG</sequence>
<accession>A0AAN9KTX1</accession>
<protein>
    <submittedName>
        <fullName evidence="1">Uncharacterized protein</fullName>
    </submittedName>
</protein>
<evidence type="ECO:0000313" key="2">
    <source>
        <dbReference type="Proteomes" id="UP001367508"/>
    </source>
</evidence>
<keyword evidence="2" id="KW-1185">Reference proteome</keyword>
<dbReference type="AlphaFoldDB" id="A0AAN9KTX1"/>
<name>A0AAN9KTX1_CANGL</name>
<organism evidence="1 2">
    <name type="scientific">Canavalia gladiata</name>
    <name type="common">Sword bean</name>
    <name type="synonym">Dolichos gladiatus</name>
    <dbReference type="NCBI Taxonomy" id="3824"/>
    <lineage>
        <taxon>Eukaryota</taxon>
        <taxon>Viridiplantae</taxon>
        <taxon>Streptophyta</taxon>
        <taxon>Embryophyta</taxon>
        <taxon>Tracheophyta</taxon>
        <taxon>Spermatophyta</taxon>
        <taxon>Magnoliopsida</taxon>
        <taxon>eudicotyledons</taxon>
        <taxon>Gunneridae</taxon>
        <taxon>Pentapetalae</taxon>
        <taxon>rosids</taxon>
        <taxon>fabids</taxon>
        <taxon>Fabales</taxon>
        <taxon>Fabaceae</taxon>
        <taxon>Papilionoideae</taxon>
        <taxon>50 kb inversion clade</taxon>
        <taxon>NPAAA clade</taxon>
        <taxon>indigoferoid/millettioid clade</taxon>
        <taxon>Phaseoleae</taxon>
        <taxon>Canavalia</taxon>
    </lineage>
</organism>
<evidence type="ECO:0000313" key="1">
    <source>
        <dbReference type="EMBL" id="KAK7323815.1"/>
    </source>
</evidence>
<reference evidence="1 2" key="1">
    <citation type="submission" date="2024-01" db="EMBL/GenBank/DDBJ databases">
        <title>The genomes of 5 underutilized Papilionoideae crops provide insights into root nodulation and disease resistanc.</title>
        <authorList>
            <person name="Jiang F."/>
        </authorList>
    </citation>
    <scope>NUCLEOTIDE SEQUENCE [LARGE SCALE GENOMIC DNA]</scope>
    <source>
        <strain evidence="1">LVBAO_FW01</strain>
        <tissue evidence="1">Leaves</tissue>
    </source>
</reference>
<dbReference type="Proteomes" id="UP001367508">
    <property type="component" value="Unassembled WGS sequence"/>
</dbReference>